<evidence type="ECO:0000313" key="2">
    <source>
        <dbReference type="EMBL" id="CAL4796951.1"/>
    </source>
</evidence>
<dbReference type="EMBL" id="CAMXCT030004580">
    <property type="protein sequence ID" value="CAL4796951.1"/>
    <property type="molecule type" value="Genomic_DNA"/>
</dbReference>
<organism evidence="1">
    <name type="scientific">Cladocopium goreaui</name>
    <dbReference type="NCBI Taxonomy" id="2562237"/>
    <lineage>
        <taxon>Eukaryota</taxon>
        <taxon>Sar</taxon>
        <taxon>Alveolata</taxon>
        <taxon>Dinophyceae</taxon>
        <taxon>Suessiales</taxon>
        <taxon>Symbiodiniaceae</taxon>
        <taxon>Cladocopium</taxon>
    </lineage>
</organism>
<sequence length="432" mass="47454">MRFIVLFHGIIHHKRSFPLLKQHLLTVSSTGDASRNLQGIGEVWRSLAPLSWGSGVDRQLAEMPRPHHWAIEHIPFLKHLAQQGLISESHGRNAVHASRPIGHVRFRHNGLQPFGAISFALAAVLITSSGRALDAAESLALRDGDDVITAVALRMELTAAVKAVALWCYGGDRIVTWGDPRLGGDASAIRARSLADPAVPMSLAPCMEIWHLFGCTRERLWQHLDGSLRVLPGFFEAMPVPPLIDNGGRSACGSGAVALRTTSATCWTGGLSTVRNSGYACLLCIRQLNAGYVRGLAVVLAILTCCWLPASVMTLLHDSQHDHFPEQSTPLGRFYLPSSSDGQQVPLQRTWKRAWHGSTLHRIEQIAREGLKVGKKGIYLSPSFQYTFCLYSLPDLRVGNDRFRLVLEVRVRPGAFKEHGDHYKPFGSARGG</sequence>
<proteinExistence type="predicted"/>
<dbReference type="SUPFAM" id="SSF56399">
    <property type="entry name" value="ADP-ribosylation"/>
    <property type="match status" value="1"/>
</dbReference>
<dbReference type="AlphaFoldDB" id="A0A9P1DFP3"/>
<name>A0A9P1DFP3_9DINO</name>
<reference evidence="2 3" key="2">
    <citation type="submission" date="2024-05" db="EMBL/GenBank/DDBJ databases">
        <authorList>
            <person name="Chen Y."/>
            <person name="Shah S."/>
            <person name="Dougan E. K."/>
            <person name="Thang M."/>
            <person name="Chan C."/>
        </authorList>
    </citation>
    <scope>NUCLEOTIDE SEQUENCE [LARGE SCALE GENOMIC DNA]</scope>
</reference>
<dbReference type="EMBL" id="CAMXCT020004580">
    <property type="protein sequence ID" value="CAL1163014.1"/>
    <property type="molecule type" value="Genomic_DNA"/>
</dbReference>
<gene>
    <name evidence="1" type="ORF">C1SCF055_LOCUS34981</name>
</gene>
<dbReference type="EMBL" id="CAMXCT010004580">
    <property type="protein sequence ID" value="CAI4009639.1"/>
    <property type="molecule type" value="Genomic_DNA"/>
</dbReference>
<accession>A0A9P1DFP3</accession>
<dbReference type="Proteomes" id="UP001152797">
    <property type="component" value="Unassembled WGS sequence"/>
</dbReference>
<evidence type="ECO:0000313" key="1">
    <source>
        <dbReference type="EMBL" id="CAI4009639.1"/>
    </source>
</evidence>
<reference evidence="1" key="1">
    <citation type="submission" date="2022-10" db="EMBL/GenBank/DDBJ databases">
        <authorList>
            <person name="Chen Y."/>
            <person name="Dougan E. K."/>
            <person name="Chan C."/>
            <person name="Rhodes N."/>
            <person name="Thang M."/>
        </authorList>
    </citation>
    <scope>NUCLEOTIDE SEQUENCE</scope>
</reference>
<evidence type="ECO:0000313" key="3">
    <source>
        <dbReference type="Proteomes" id="UP001152797"/>
    </source>
</evidence>
<keyword evidence="3" id="KW-1185">Reference proteome</keyword>
<comment type="caution">
    <text evidence="1">The sequence shown here is derived from an EMBL/GenBank/DDBJ whole genome shotgun (WGS) entry which is preliminary data.</text>
</comment>
<protein>
    <submittedName>
        <fullName evidence="2">Beta-galactosidase</fullName>
    </submittedName>
</protein>